<dbReference type="GO" id="GO:0005886">
    <property type="term" value="C:plasma membrane"/>
    <property type="evidence" value="ECO:0007669"/>
    <property type="project" value="UniProtKB-SubCell"/>
</dbReference>
<evidence type="ECO:0000256" key="7">
    <source>
        <dbReference type="ARBA" id="ARBA00023136"/>
    </source>
</evidence>
<evidence type="ECO:0000256" key="1">
    <source>
        <dbReference type="ARBA" id="ARBA00004651"/>
    </source>
</evidence>
<dbReference type="PANTHER" id="PTHR21137:SF35">
    <property type="entry name" value="ODORANT RECEPTOR 19A-RELATED"/>
    <property type="match status" value="1"/>
</dbReference>
<dbReference type="Proteomes" id="UP001652582">
    <property type="component" value="Chromosome 19"/>
</dbReference>
<dbReference type="RefSeq" id="XP_023946427.2">
    <property type="nucleotide sequence ID" value="XM_024090659.2"/>
</dbReference>
<evidence type="ECO:0000256" key="9">
    <source>
        <dbReference type="ARBA" id="ARBA00023224"/>
    </source>
</evidence>
<feature type="transmembrane region" description="Helical" evidence="10">
    <location>
        <begin position="144"/>
        <end position="164"/>
    </location>
</feature>
<keyword evidence="8 10" id="KW-0675">Receptor</keyword>
<dbReference type="AlphaFoldDB" id="A0A6J1NN31"/>
<dbReference type="GeneID" id="112051846"/>
<dbReference type="Pfam" id="PF02949">
    <property type="entry name" value="7tm_6"/>
    <property type="match status" value="1"/>
</dbReference>
<evidence type="ECO:0000256" key="10">
    <source>
        <dbReference type="RuleBase" id="RU351113"/>
    </source>
</evidence>
<sequence>MKLSLGKFAPDRCDLRTMLDNVAIILRLVTINIDKNNNKRIPLVFHLTVFVAAAGYIYIYVFSMFWFVFVRCRETGDFTAAAVVFSLGVNSETSATKFLFMVIYKDKLHGMLQRYLESDSKVVPESRFARNLTKKLYVIKKRASFVWLAINVMSLAYVLLPLLMPGRHFTEDYYVIYGLEPMIESPNYEIASTFMSITILTGIYVVAGVTAFILVIIGYIEAHILTLSDEMLAVWVDAESRYEDIESRGTSDEVKILSLNKYIQNRLKEIITFQILDINLLNDFEEVFRITMAVDFFLITVGIVLELLGRIENTYLELPYTFLQIFMDCYIGQKLIDACNIFENAIYNCKWENFDKANMKTVCIMLQCSQKSLSLTAGGLVKLNFVCLMSAMKSTYSFYTTLQSTVNKT</sequence>
<dbReference type="InterPro" id="IPR004117">
    <property type="entry name" value="7tm6_olfct_rcpt"/>
</dbReference>
<comment type="caution">
    <text evidence="10">Lacks conserved residue(s) required for the propagation of feature annotation.</text>
</comment>
<name>A0A6J1NN31_BICAN</name>
<feature type="transmembrane region" description="Helical" evidence="10">
    <location>
        <begin position="194"/>
        <end position="220"/>
    </location>
</feature>
<evidence type="ECO:0000256" key="6">
    <source>
        <dbReference type="ARBA" id="ARBA00022989"/>
    </source>
</evidence>
<evidence type="ECO:0000256" key="3">
    <source>
        <dbReference type="ARBA" id="ARBA00022606"/>
    </source>
</evidence>
<dbReference type="OrthoDB" id="7550533at2759"/>
<dbReference type="KEGG" id="bany:112051846"/>
<dbReference type="PANTHER" id="PTHR21137">
    <property type="entry name" value="ODORANT RECEPTOR"/>
    <property type="match status" value="1"/>
</dbReference>
<accession>A0A6J1NN31</accession>
<keyword evidence="2" id="KW-1003">Cell membrane</keyword>
<keyword evidence="4 10" id="KW-0812">Transmembrane</keyword>
<comment type="subcellular location">
    <subcellularLocation>
        <location evidence="1 10">Cell membrane</location>
        <topology evidence="1 10">Multi-pass membrane protein</topology>
    </subcellularLocation>
</comment>
<dbReference type="GO" id="GO:0004984">
    <property type="term" value="F:olfactory receptor activity"/>
    <property type="evidence" value="ECO:0007669"/>
    <property type="project" value="InterPro"/>
</dbReference>
<evidence type="ECO:0000256" key="4">
    <source>
        <dbReference type="ARBA" id="ARBA00022692"/>
    </source>
</evidence>
<gene>
    <name evidence="12" type="primary">LOC112051846</name>
</gene>
<dbReference type="GO" id="GO:0007165">
    <property type="term" value="P:signal transduction"/>
    <property type="evidence" value="ECO:0007669"/>
    <property type="project" value="UniProtKB-KW"/>
</dbReference>
<comment type="similarity">
    <text evidence="10">Belongs to the insect chemoreceptor superfamily. Heteromeric odorant receptor channel (TC 1.A.69) family.</text>
</comment>
<keyword evidence="9 10" id="KW-0807">Transducer</keyword>
<feature type="transmembrane region" description="Helical" evidence="10">
    <location>
        <begin position="43"/>
        <end position="69"/>
    </location>
</feature>
<keyword evidence="11" id="KW-1185">Reference proteome</keyword>
<evidence type="ECO:0000256" key="8">
    <source>
        <dbReference type="ARBA" id="ARBA00023170"/>
    </source>
</evidence>
<evidence type="ECO:0000256" key="5">
    <source>
        <dbReference type="ARBA" id="ARBA00022725"/>
    </source>
</evidence>
<evidence type="ECO:0000313" key="11">
    <source>
        <dbReference type="Proteomes" id="UP001652582"/>
    </source>
</evidence>
<reference evidence="12" key="1">
    <citation type="submission" date="2025-08" db="UniProtKB">
        <authorList>
            <consortium name="RefSeq"/>
        </authorList>
    </citation>
    <scope>IDENTIFICATION</scope>
</reference>
<protein>
    <recommendedName>
        <fullName evidence="10">Odorant receptor</fullName>
    </recommendedName>
</protein>
<keyword evidence="3 10" id="KW-0716">Sensory transduction</keyword>
<keyword evidence="6 10" id="KW-1133">Transmembrane helix</keyword>
<evidence type="ECO:0000313" key="12">
    <source>
        <dbReference type="RefSeq" id="XP_023946427.2"/>
    </source>
</evidence>
<keyword evidence="7 10" id="KW-0472">Membrane</keyword>
<organism evidence="11 12">
    <name type="scientific">Bicyclus anynana</name>
    <name type="common">Squinting bush brown butterfly</name>
    <dbReference type="NCBI Taxonomy" id="110368"/>
    <lineage>
        <taxon>Eukaryota</taxon>
        <taxon>Metazoa</taxon>
        <taxon>Ecdysozoa</taxon>
        <taxon>Arthropoda</taxon>
        <taxon>Hexapoda</taxon>
        <taxon>Insecta</taxon>
        <taxon>Pterygota</taxon>
        <taxon>Neoptera</taxon>
        <taxon>Endopterygota</taxon>
        <taxon>Lepidoptera</taxon>
        <taxon>Glossata</taxon>
        <taxon>Ditrysia</taxon>
        <taxon>Papilionoidea</taxon>
        <taxon>Nymphalidae</taxon>
        <taxon>Satyrinae</taxon>
        <taxon>Satyrini</taxon>
        <taxon>Mycalesina</taxon>
        <taxon>Bicyclus</taxon>
    </lineage>
</organism>
<dbReference type="GO" id="GO:0005549">
    <property type="term" value="F:odorant binding"/>
    <property type="evidence" value="ECO:0007669"/>
    <property type="project" value="InterPro"/>
</dbReference>
<keyword evidence="5 10" id="KW-0552">Olfaction</keyword>
<proteinExistence type="inferred from homology"/>
<evidence type="ECO:0000256" key="2">
    <source>
        <dbReference type="ARBA" id="ARBA00022475"/>
    </source>
</evidence>